<comment type="catalytic activity">
    <reaction evidence="1">
        <text>ATP + protein L-histidine = ADP + protein N-phospho-L-histidine.</text>
        <dbReference type="EC" id="2.7.13.3"/>
    </reaction>
</comment>
<dbReference type="SMART" id="SM00448">
    <property type="entry name" value="REC"/>
    <property type="match status" value="1"/>
</dbReference>
<evidence type="ECO:0000313" key="9">
    <source>
        <dbReference type="EMBL" id="PPE71547.1"/>
    </source>
</evidence>
<comment type="caution">
    <text evidence="9">The sequence shown here is derived from an EMBL/GenBank/DDBJ whole genome shotgun (WGS) entry which is preliminary data.</text>
</comment>
<organism evidence="9 10">
    <name type="scientific">Caldimonas thermodepolymerans</name>
    <dbReference type="NCBI Taxonomy" id="215580"/>
    <lineage>
        <taxon>Bacteria</taxon>
        <taxon>Pseudomonadati</taxon>
        <taxon>Pseudomonadota</taxon>
        <taxon>Betaproteobacteria</taxon>
        <taxon>Burkholderiales</taxon>
        <taxon>Sphaerotilaceae</taxon>
        <taxon>Caldimonas</taxon>
    </lineage>
</organism>
<dbReference type="PRINTS" id="PR00344">
    <property type="entry name" value="BCTRLSENSOR"/>
</dbReference>
<keyword evidence="3" id="KW-0597">Phosphoprotein</keyword>
<dbReference type="Gene3D" id="3.40.50.2300">
    <property type="match status" value="2"/>
</dbReference>
<evidence type="ECO:0000256" key="5">
    <source>
        <dbReference type="ARBA" id="ARBA00023012"/>
    </source>
</evidence>
<dbReference type="SUPFAM" id="SSF52172">
    <property type="entry name" value="CheY-like"/>
    <property type="match status" value="2"/>
</dbReference>
<dbReference type="Gene3D" id="1.10.287.130">
    <property type="match status" value="1"/>
</dbReference>
<dbReference type="EC" id="2.7.13.3" evidence="2"/>
<comment type="function">
    <text evidence="7">Member of the two-component regulatory system BvgS/BvgA. Phosphorylates BvgA via a four-step phosphorelay in response to environmental signals.</text>
</comment>
<dbReference type="PROSITE" id="PS50110">
    <property type="entry name" value="RESPONSE_REGULATORY"/>
    <property type="match status" value="1"/>
</dbReference>
<evidence type="ECO:0000256" key="1">
    <source>
        <dbReference type="ARBA" id="ARBA00000085"/>
    </source>
</evidence>
<dbReference type="SMART" id="SM00387">
    <property type="entry name" value="HATPase_c"/>
    <property type="match status" value="1"/>
</dbReference>
<protein>
    <recommendedName>
        <fullName evidence="8">Virulence sensor protein BvgS</fullName>
        <ecNumber evidence="2">2.7.13.3</ecNumber>
    </recommendedName>
</protein>
<keyword evidence="4" id="KW-0732">Signal</keyword>
<dbReference type="CDD" id="cd16922">
    <property type="entry name" value="HATPase_EvgS-ArcB-TorS-like"/>
    <property type="match status" value="1"/>
</dbReference>
<reference evidence="9 10" key="1">
    <citation type="submission" date="2018-02" db="EMBL/GenBank/DDBJ databases">
        <title>Reclassifiation of [Polyangium] brachysporum DSM 7029 as Guopingzhaonella breviflexa gen. nov., sp. nov., a member of the family Comamonadaceae.</title>
        <authorList>
            <person name="Tang B."/>
        </authorList>
    </citation>
    <scope>NUCLEOTIDE SEQUENCE [LARGE SCALE GENOMIC DNA]</scope>
    <source>
        <strain evidence="9 10">DSM 15344</strain>
    </source>
</reference>
<dbReference type="InterPro" id="IPR004358">
    <property type="entry name" value="Sig_transdc_His_kin-like_C"/>
</dbReference>
<dbReference type="InterPro" id="IPR005467">
    <property type="entry name" value="His_kinase_dom"/>
</dbReference>
<dbReference type="SUPFAM" id="SSF55874">
    <property type="entry name" value="ATPase domain of HSP90 chaperone/DNA topoisomerase II/histidine kinase"/>
    <property type="match status" value="1"/>
</dbReference>
<dbReference type="Pfam" id="PF02518">
    <property type="entry name" value="HATPase_c"/>
    <property type="match status" value="1"/>
</dbReference>
<dbReference type="PROSITE" id="PS50109">
    <property type="entry name" value="HIS_KIN"/>
    <property type="match status" value="1"/>
</dbReference>
<dbReference type="PANTHER" id="PTHR45339:SF5">
    <property type="entry name" value="HISTIDINE KINASE"/>
    <property type="match status" value="1"/>
</dbReference>
<dbReference type="CDD" id="cd00082">
    <property type="entry name" value="HisKA"/>
    <property type="match status" value="1"/>
</dbReference>
<dbReference type="InterPro" id="IPR036097">
    <property type="entry name" value="HisK_dim/P_sf"/>
</dbReference>
<dbReference type="SMART" id="SM00388">
    <property type="entry name" value="HisKA"/>
    <property type="match status" value="1"/>
</dbReference>
<dbReference type="CDD" id="cd17546">
    <property type="entry name" value="REC_hyHK_CKI1_RcsC-like"/>
    <property type="match status" value="1"/>
</dbReference>
<dbReference type="Proteomes" id="UP000239406">
    <property type="component" value="Unassembled WGS sequence"/>
</dbReference>
<evidence type="ECO:0000313" key="10">
    <source>
        <dbReference type="Proteomes" id="UP000239406"/>
    </source>
</evidence>
<evidence type="ECO:0000256" key="2">
    <source>
        <dbReference type="ARBA" id="ARBA00012438"/>
    </source>
</evidence>
<gene>
    <name evidence="9" type="ORF">C1702_00675</name>
</gene>
<dbReference type="InterPro" id="IPR003661">
    <property type="entry name" value="HisK_dim/P_dom"/>
</dbReference>
<evidence type="ECO:0000256" key="3">
    <source>
        <dbReference type="ARBA" id="ARBA00022553"/>
    </source>
</evidence>
<evidence type="ECO:0000256" key="4">
    <source>
        <dbReference type="ARBA" id="ARBA00022729"/>
    </source>
</evidence>
<dbReference type="RefSeq" id="WP_104355739.1">
    <property type="nucleotide sequence ID" value="NZ_CP064338.1"/>
</dbReference>
<dbReference type="Pfam" id="PF00072">
    <property type="entry name" value="Response_reg"/>
    <property type="match status" value="1"/>
</dbReference>
<dbReference type="PANTHER" id="PTHR45339">
    <property type="entry name" value="HYBRID SIGNAL TRANSDUCTION HISTIDINE KINASE J"/>
    <property type="match status" value="1"/>
</dbReference>
<dbReference type="GO" id="GO:0000155">
    <property type="term" value="F:phosphorelay sensor kinase activity"/>
    <property type="evidence" value="ECO:0007669"/>
    <property type="project" value="InterPro"/>
</dbReference>
<keyword evidence="10" id="KW-1185">Reference proteome</keyword>
<dbReference type="Pfam" id="PF00512">
    <property type="entry name" value="HisKA"/>
    <property type="match status" value="1"/>
</dbReference>
<sequence>MNAGTSSSLPLAFDPQAVERLEQRMQRHMFWVAAWVSLVGGLVFTAFFFSQGPVAVAWVDVGLVVLALLAAAWVRSGGRPDVGITLLAAGVTMVFTLKMWLQGGLTAPTLWWLVVLPWAVMLAGTVRAGAWLGAAVLGILGLTYLLQAQGLLPPAATSRSPHLHHALSMGGALVLYGAFMALSLKLRSDLQRELRRVMQELHRSHDEAWRASQIKARFLSNMSHELRTPINGILGATELLRTTPLDARQQQILSMQRQSLDSLMALVNDALDYARLDAGGVELERVPVSVRTVVLDALDLYAGAAFEKGLELTCSQDPDVPDAVLGDPMRLRQIVSHLVSNAVKFTQRGGVHVHASVVDDDPQSPDLRLRIEVHDTGIGVDVSQLPQLFSGYGHGEDARVRRPGGAGIGLALCRELAELMGGSVSATGVPGEGSCFTVEVQCGRTTELAEPAPPPLPPLRVMIVADHHRLVRHVDALLRGTGVRYEIHAVAPSRAQLQAARDRQVAAVLIDERLLGSRAGERLEQIVTEAGLPVLLLRALTHDSSQIALDGVFVLSKPVRQRALHEGLQWAAQAGAAQGAQPPQPKAAAPRPSVAALLAGRVLLVEDNPVNQVMTQAMLERLGLQVVVAGDGQEALQRYGEQSFDMVLMDVQMPGMDGLTATQRLRELERQHARPRTPVVAVTGNPEPEIRERGRAAGMDDFLGKPFTLEQLEMILVRWRRGAQAA</sequence>
<keyword evidence="5" id="KW-0902">Two-component regulatory system</keyword>
<dbReference type="Gene3D" id="3.30.565.10">
    <property type="entry name" value="Histidine kinase-like ATPase, C-terminal domain"/>
    <property type="match status" value="1"/>
</dbReference>
<accession>A0A2S5T9L0</accession>
<dbReference type="InterPro" id="IPR011006">
    <property type="entry name" value="CheY-like_superfamily"/>
</dbReference>
<proteinExistence type="predicted"/>
<dbReference type="AlphaFoldDB" id="A0A2S5T9L0"/>
<keyword evidence="6" id="KW-0843">Virulence</keyword>
<name>A0A2S5T9L0_9BURK</name>
<dbReference type="InterPro" id="IPR036890">
    <property type="entry name" value="HATPase_C_sf"/>
</dbReference>
<dbReference type="InterPro" id="IPR003594">
    <property type="entry name" value="HATPase_dom"/>
</dbReference>
<evidence type="ECO:0000256" key="8">
    <source>
        <dbReference type="ARBA" id="ARBA00070152"/>
    </source>
</evidence>
<dbReference type="SUPFAM" id="SSF47384">
    <property type="entry name" value="Homodimeric domain of signal transducing histidine kinase"/>
    <property type="match status" value="1"/>
</dbReference>
<evidence type="ECO:0000256" key="7">
    <source>
        <dbReference type="ARBA" id="ARBA00058004"/>
    </source>
</evidence>
<dbReference type="EMBL" id="PSNY01000001">
    <property type="protein sequence ID" value="PPE71547.1"/>
    <property type="molecule type" value="Genomic_DNA"/>
</dbReference>
<evidence type="ECO:0000256" key="6">
    <source>
        <dbReference type="ARBA" id="ARBA00023026"/>
    </source>
</evidence>
<dbReference type="FunFam" id="3.30.565.10:FF:000010">
    <property type="entry name" value="Sensor histidine kinase RcsC"/>
    <property type="match status" value="1"/>
</dbReference>
<dbReference type="InterPro" id="IPR001789">
    <property type="entry name" value="Sig_transdc_resp-reg_receiver"/>
</dbReference>